<accession>A0A0F4QFX2</accession>
<organism evidence="1 2">
    <name type="scientific">Pseudoalteromonas rubra</name>
    <dbReference type="NCBI Taxonomy" id="43658"/>
    <lineage>
        <taxon>Bacteria</taxon>
        <taxon>Pseudomonadati</taxon>
        <taxon>Pseudomonadota</taxon>
        <taxon>Gammaproteobacteria</taxon>
        <taxon>Alteromonadales</taxon>
        <taxon>Pseudoalteromonadaceae</taxon>
        <taxon>Pseudoalteromonas</taxon>
    </lineage>
</organism>
<dbReference type="SUPFAM" id="SSF52540">
    <property type="entry name" value="P-loop containing nucleoside triphosphate hydrolases"/>
    <property type="match status" value="1"/>
</dbReference>
<dbReference type="Proteomes" id="UP000033452">
    <property type="component" value="Unassembled WGS sequence"/>
</dbReference>
<protein>
    <recommendedName>
        <fullName evidence="3">Orc1-like AAA ATPase domain-containing protein</fullName>
    </recommendedName>
</protein>
<dbReference type="EMBL" id="JXYA01000048">
    <property type="protein sequence ID" value="KJZ06481.1"/>
    <property type="molecule type" value="Genomic_DNA"/>
</dbReference>
<name>A0A0F4QFX2_9GAMM</name>
<evidence type="ECO:0000313" key="2">
    <source>
        <dbReference type="Proteomes" id="UP000033452"/>
    </source>
</evidence>
<dbReference type="OrthoDB" id="9801813at2"/>
<keyword evidence="2" id="KW-1185">Reference proteome</keyword>
<dbReference type="AlphaFoldDB" id="A0A0F4QFX2"/>
<evidence type="ECO:0008006" key="3">
    <source>
        <dbReference type="Google" id="ProtNLM"/>
    </source>
</evidence>
<proteinExistence type="predicted"/>
<sequence length="795" mass="90488">MVEPHISKFFQSEGCWPFLLREKEIGLCLDFIENDNSDKLKLLQIKGVSGCGKSFFSKELVSRVSEKQLASAALYFNVPPADLDASKLFDKAGNTLCSPHNATKFSPFYVSKGIAKKWTRLNKSVNYSRASYLYGVARELTNQIPVLGPFIKAFLPVSIFGGIGNSHEIDAIDFLINESKTKKVIIVIDNTQFLPLSYRAIFESKLSNAGRFFTLVLVERTINCEHENWLPLHNKAIVKSIEFGPASLQDTKRLVQRIFPMENDIEELVKSIHRRSEGNLKSIWFQLKFLVERRENQALNISSGSYQGVVQSLSTSDTIVLRLVVFLLGGLSIGNIVDLVGSLDLKISEETVRNATQDLVTFGLLVLNSERHDKLRVEHELIAHVVSELTPEEEKLELRLQLVQAISDILDVRGETDNELALYDRLIGITYEQEVRAKANIQNHIVTFIYILDTQENFSYLANIFRDSVCWDVLDILPSHSVKIMLNAFQKCSLFSFGLIATEKLRNYRKHKDIANLFEAKFLVQLFRYEEAESIILDTKPSKERDSILFNIRINLCEDEKAASLALSTYKKLSPFSSEYDFLTLRNSGHLFPPDISRKILSASVTGFESIGSEFGYATALNNASIVELHSNNLYKAKIMLNESIEKLKKLNSVEVYQPYVNLSAIYILEKDIYKSKKYLLLARSVVPKSLAMDAAMLDFNELIIDLYCKNISYSEAVVKFERIRVASSRTKDFRFISVVSWFVSKLKNIGERSGDDNDIPFVDNDKVGIEVFFETYIDGNYILLPYILSPNWRY</sequence>
<dbReference type="InterPro" id="IPR027417">
    <property type="entry name" value="P-loop_NTPase"/>
</dbReference>
<reference evidence="1 2" key="1">
    <citation type="journal article" date="2015" name="BMC Genomics">
        <title>Genome mining reveals unlocked bioactive potential of marine Gram-negative bacteria.</title>
        <authorList>
            <person name="Machado H."/>
            <person name="Sonnenschein E.C."/>
            <person name="Melchiorsen J."/>
            <person name="Gram L."/>
        </authorList>
    </citation>
    <scope>NUCLEOTIDE SEQUENCE [LARGE SCALE GENOMIC DNA]</scope>
    <source>
        <strain evidence="1 2">S2471</strain>
    </source>
</reference>
<comment type="caution">
    <text evidence="1">The sequence shown here is derived from an EMBL/GenBank/DDBJ whole genome shotgun (WGS) entry which is preliminary data.</text>
</comment>
<gene>
    <name evidence="1" type="ORF">TW77_19110</name>
</gene>
<evidence type="ECO:0000313" key="1">
    <source>
        <dbReference type="EMBL" id="KJZ06481.1"/>
    </source>
</evidence>
<dbReference type="PATRIC" id="fig|43658.5.peg.4045"/>
<dbReference type="RefSeq" id="WP_046006586.1">
    <property type="nucleotide sequence ID" value="NZ_JXYA01000048.1"/>
</dbReference>